<evidence type="ECO:0000256" key="6">
    <source>
        <dbReference type="ARBA" id="ARBA00023316"/>
    </source>
</evidence>
<evidence type="ECO:0000256" key="7">
    <source>
        <dbReference type="HAMAP-Rule" id="MF_00258"/>
    </source>
</evidence>
<comment type="pathway">
    <text evidence="7">Cell wall biogenesis; peptidoglycan biosynthesis.</text>
</comment>
<dbReference type="PROSITE" id="PS00924">
    <property type="entry name" value="ASP_GLU_RACEMASE_2"/>
    <property type="match status" value="1"/>
</dbReference>
<protein>
    <recommendedName>
        <fullName evidence="2 7">Glutamate racemase</fullName>
        <ecNumber evidence="2 7">5.1.1.3</ecNumber>
    </recommendedName>
</protein>
<feature type="binding site" evidence="7">
    <location>
        <begin position="16"/>
        <end position="17"/>
    </location>
    <ligand>
        <name>substrate</name>
    </ligand>
</feature>
<dbReference type="STRING" id="1075417.SAMN05421823_105176"/>
<proteinExistence type="inferred from homology"/>
<feature type="binding site" evidence="7">
    <location>
        <begin position="80"/>
        <end position="81"/>
    </location>
    <ligand>
        <name>substrate</name>
    </ligand>
</feature>
<evidence type="ECO:0000313" key="9">
    <source>
        <dbReference type="Proteomes" id="UP000198510"/>
    </source>
</evidence>
<evidence type="ECO:0000256" key="5">
    <source>
        <dbReference type="ARBA" id="ARBA00023235"/>
    </source>
</evidence>
<evidence type="ECO:0000256" key="4">
    <source>
        <dbReference type="ARBA" id="ARBA00022984"/>
    </source>
</evidence>
<keyword evidence="6 7" id="KW-0961">Cell wall biogenesis/degradation</keyword>
<feature type="active site" description="Proton donor/acceptor" evidence="7">
    <location>
        <position position="192"/>
    </location>
</feature>
<keyword evidence="5 7" id="KW-0413">Isomerase</keyword>
<keyword evidence="9" id="KW-1185">Reference proteome</keyword>
<dbReference type="Proteomes" id="UP000198510">
    <property type="component" value="Unassembled WGS sequence"/>
</dbReference>
<dbReference type="InterPro" id="IPR015942">
    <property type="entry name" value="Asp/Glu/hydantoin_racemase"/>
</dbReference>
<keyword evidence="4 7" id="KW-0573">Peptidoglycan synthesis</keyword>
<name>A0A1G9J1R8_9BACT</name>
<accession>A0A1G9J1R8</accession>
<dbReference type="InterPro" id="IPR004391">
    <property type="entry name" value="Glu_race"/>
</dbReference>
<dbReference type="HAMAP" id="MF_00258">
    <property type="entry name" value="Glu_racemase"/>
    <property type="match status" value="1"/>
</dbReference>
<dbReference type="InterPro" id="IPR033134">
    <property type="entry name" value="Asp/Glu_racemase_AS_2"/>
</dbReference>
<evidence type="ECO:0000256" key="2">
    <source>
        <dbReference type="ARBA" id="ARBA00013090"/>
    </source>
</evidence>
<dbReference type="EMBL" id="FNFO01000005">
    <property type="protein sequence ID" value="SDL31447.1"/>
    <property type="molecule type" value="Genomic_DNA"/>
</dbReference>
<gene>
    <name evidence="7" type="primary">murI</name>
    <name evidence="8" type="ORF">SAMN05421823_105176</name>
</gene>
<keyword evidence="3 7" id="KW-0133">Cell shape</keyword>
<dbReference type="FunFam" id="3.40.50.1860:FF:000001">
    <property type="entry name" value="Glutamate racemase"/>
    <property type="match status" value="1"/>
</dbReference>
<feature type="active site" description="Proton donor/acceptor" evidence="7">
    <location>
        <position position="79"/>
    </location>
</feature>
<dbReference type="GO" id="GO:0008881">
    <property type="term" value="F:glutamate racemase activity"/>
    <property type="evidence" value="ECO:0007669"/>
    <property type="project" value="UniProtKB-UniRule"/>
</dbReference>
<dbReference type="InterPro" id="IPR001920">
    <property type="entry name" value="Asp/Glu_race"/>
</dbReference>
<dbReference type="GO" id="GO:0009252">
    <property type="term" value="P:peptidoglycan biosynthetic process"/>
    <property type="evidence" value="ECO:0007669"/>
    <property type="project" value="UniProtKB-UniRule"/>
</dbReference>
<evidence type="ECO:0000256" key="1">
    <source>
        <dbReference type="ARBA" id="ARBA00001602"/>
    </source>
</evidence>
<dbReference type="PANTHER" id="PTHR21198">
    <property type="entry name" value="GLUTAMATE RACEMASE"/>
    <property type="match status" value="1"/>
</dbReference>
<feature type="binding site" evidence="7">
    <location>
        <begin position="48"/>
        <end position="49"/>
    </location>
    <ligand>
        <name>substrate</name>
    </ligand>
</feature>
<comment type="catalytic activity">
    <reaction evidence="1 7">
        <text>L-glutamate = D-glutamate</text>
        <dbReference type="Rhea" id="RHEA:12813"/>
        <dbReference type="ChEBI" id="CHEBI:29985"/>
        <dbReference type="ChEBI" id="CHEBI:29986"/>
        <dbReference type="EC" id="5.1.1.3"/>
    </reaction>
</comment>
<reference evidence="8 9" key="1">
    <citation type="submission" date="2016-10" db="EMBL/GenBank/DDBJ databases">
        <authorList>
            <person name="de Groot N.N."/>
        </authorList>
    </citation>
    <scope>NUCLEOTIDE SEQUENCE [LARGE SCALE GENOMIC DNA]</scope>
    <source>
        <strain evidence="8 9">DSM 25186</strain>
    </source>
</reference>
<dbReference type="Pfam" id="PF01177">
    <property type="entry name" value="Asp_Glu_race"/>
    <property type="match status" value="1"/>
</dbReference>
<evidence type="ECO:0000313" key="8">
    <source>
        <dbReference type="EMBL" id="SDL31447.1"/>
    </source>
</evidence>
<organism evidence="8 9">
    <name type="scientific">Catalinimonas alkaloidigena</name>
    <dbReference type="NCBI Taxonomy" id="1075417"/>
    <lineage>
        <taxon>Bacteria</taxon>
        <taxon>Pseudomonadati</taxon>
        <taxon>Bacteroidota</taxon>
        <taxon>Cytophagia</taxon>
        <taxon>Cytophagales</taxon>
        <taxon>Catalimonadaceae</taxon>
        <taxon>Catalinimonas</taxon>
    </lineage>
</organism>
<dbReference type="SUPFAM" id="SSF53681">
    <property type="entry name" value="Aspartate/glutamate racemase"/>
    <property type="match status" value="2"/>
</dbReference>
<evidence type="ECO:0000256" key="3">
    <source>
        <dbReference type="ARBA" id="ARBA00022960"/>
    </source>
</evidence>
<dbReference type="PANTHER" id="PTHR21198:SF2">
    <property type="entry name" value="GLUTAMATE RACEMASE"/>
    <property type="match status" value="1"/>
</dbReference>
<dbReference type="GO" id="GO:0071555">
    <property type="term" value="P:cell wall organization"/>
    <property type="evidence" value="ECO:0007669"/>
    <property type="project" value="UniProtKB-KW"/>
</dbReference>
<comment type="function">
    <text evidence="7">Provides the (R)-glutamate required for cell wall biosynthesis.</text>
</comment>
<dbReference type="NCBIfam" id="TIGR00067">
    <property type="entry name" value="glut_race"/>
    <property type="match status" value="1"/>
</dbReference>
<dbReference type="GO" id="GO:0008360">
    <property type="term" value="P:regulation of cell shape"/>
    <property type="evidence" value="ECO:0007669"/>
    <property type="project" value="UniProtKB-KW"/>
</dbReference>
<dbReference type="UniPathway" id="UPA00219"/>
<dbReference type="EC" id="5.1.1.3" evidence="2 7"/>
<dbReference type="Gene3D" id="3.40.50.1860">
    <property type="match status" value="2"/>
</dbReference>
<feature type="binding site" evidence="7">
    <location>
        <begin position="193"/>
        <end position="194"/>
    </location>
    <ligand>
        <name>substrate</name>
    </ligand>
</feature>
<comment type="similarity">
    <text evidence="7">Belongs to the aspartate/glutamate racemases family.</text>
</comment>
<sequence>MENNLLRPEQPLGIFDSGIGGLTVAHAVTRLLPSESIIYFGDTAHLPYGDKSTAAIQAYSIKICDLLLQQGAKVILIACNSASVSAYDLVREYVGSRAKVLNVIDPVVHYIGENYANRTVGLIGTRRTVSSGVYRQKIKALRRNITLKSLATPLLVPMIEEGFVHNRLSQYILDMYLTHKQLESVEALILGCTHYPLIRPEVEAYYGDRLEVIDSSEMVARALYQLLEEHHLLNQSGEGTKRFLVSDFTRTFQSQTRLFFGEKVELETYPLWE</sequence>
<dbReference type="AlphaFoldDB" id="A0A1G9J1R8"/>